<feature type="compositionally biased region" description="Basic residues" evidence="1">
    <location>
        <begin position="148"/>
        <end position="160"/>
    </location>
</feature>
<evidence type="ECO:0000313" key="3">
    <source>
        <dbReference type="Proteomes" id="UP001224775"/>
    </source>
</evidence>
<feature type="region of interest" description="Disordered" evidence="1">
    <location>
        <begin position="324"/>
        <end position="349"/>
    </location>
</feature>
<organism evidence="2 3">
    <name type="scientific">Skeletonema marinoi</name>
    <dbReference type="NCBI Taxonomy" id="267567"/>
    <lineage>
        <taxon>Eukaryota</taxon>
        <taxon>Sar</taxon>
        <taxon>Stramenopiles</taxon>
        <taxon>Ochrophyta</taxon>
        <taxon>Bacillariophyta</taxon>
        <taxon>Coscinodiscophyceae</taxon>
        <taxon>Thalassiosirophycidae</taxon>
        <taxon>Thalassiosirales</taxon>
        <taxon>Skeletonemataceae</taxon>
        <taxon>Skeletonema</taxon>
        <taxon>Skeletonema marinoi-dohrnii complex</taxon>
    </lineage>
</organism>
<accession>A0AAD9D5Q2</accession>
<feature type="compositionally biased region" description="Acidic residues" evidence="1">
    <location>
        <begin position="86"/>
        <end position="96"/>
    </location>
</feature>
<gene>
    <name evidence="2" type="ORF">QTG54_015222</name>
</gene>
<dbReference type="Proteomes" id="UP001224775">
    <property type="component" value="Unassembled WGS sequence"/>
</dbReference>
<dbReference type="EC" id="2.4.-.-" evidence="2"/>
<feature type="compositionally biased region" description="Acidic residues" evidence="1">
    <location>
        <begin position="325"/>
        <end position="340"/>
    </location>
</feature>
<comment type="caution">
    <text evidence="2">The sequence shown here is derived from an EMBL/GenBank/DDBJ whole genome shotgun (WGS) entry which is preliminary data.</text>
</comment>
<feature type="compositionally biased region" description="Low complexity" evidence="1">
    <location>
        <begin position="128"/>
        <end position="142"/>
    </location>
</feature>
<keyword evidence="3" id="KW-1185">Reference proteome</keyword>
<name>A0AAD9D5Q2_9STRA</name>
<feature type="region of interest" description="Disordered" evidence="1">
    <location>
        <begin position="74"/>
        <end position="96"/>
    </location>
</feature>
<evidence type="ECO:0000256" key="1">
    <source>
        <dbReference type="SAM" id="MobiDB-lite"/>
    </source>
</evidence>
<keyword evidence="2" id="KW-0328">Glycosyltransferase</keyword>
<dbReference type="PANTHER" id="PTHR20961">
    <property type="entry name" value="GLYCOSYLTRANSFERASE"/>
    <property type="match status" value="1"/>
</dbReference>
<proteinExistence type="predicted"/>
<dbReference type="PANTHER" id="PTHR20961:SF140">
    <property type="entry name" value="GLYCOSYLTRANSFERASE"/>
    <property type="match status" value="1"/>
</dbReference>
<keyword evidence="2" id="KW-0808">Transferase</keyword>
<feature type="compositionally biased region" description="Basic and acidic residues" evidence="1">
    <location>
        <begin position="435"/>
        <end position="446"/>
    </location>
</feature>
<reference evidence="2" key="1">
    <citation type="submission" date="2023-06" db="EMBL/GenBank/DDBJ databases">
        <title>Survivors Of The Sea: Transcriptome response of Skeletonema marinoi to long-term dormancy.</title>
        <authorList>
            <person name="Pinder M.I.M."/>
            <person name="Kourtchenko O."/>
            <person name="Robertson E.K."/>
            <person name="Larsson T."/>
            <person name="Maumus F."/>
            <person name="Osuna-Cruz C.M."/>
            <person name="Vancaester E."/>
            <person name="Stenow R."/>
            <person name="Vandepoele K."/>
            <person name="Ploug H."/>
            <person name="Bruchert V."/>
            <person name="Godhe A."/>
            <person name="Topel M."/>
        </authorList>
    </citation>
    <scope>NUCLEOTIDE SEQUENCE</scope>
    <source>
        <strain evidence="2">R05AC</strain>
    </source>
</reference>
<sequence>MTRQRPRSSSSFRFLLLPLLLSFLFTLHGVFLTRNLISSNDDAKYFNEDDDSQWRLHVMMGWGAPFDNRLDGMATDDFDVPSSPDGDGDTYDDGAPAEEQFWGTAADEIINQNGLKSLIANKRRGTYNNNDSDTNDGDTAADSLKEKLRPKRNPKGHRFRGWMHPKEFNFWAAQSQNNNDSENNNNNSSDDRAAWWRNNRLCFEIDYICHRPQSNTWAYMTSSKWKQNVFQPTMELKPSAWKYDGGRYNAELGVGIKVDSPTRKRMERTTESGDDSGEEFSFDTCQLSTTDTHVVLQSVFNDMVGEFYSRSLLGLHQTMMMGVQQDDDDNQNDDDNSTDNDEAKSSSQSLALPWEQDIQFYIHIPLQGKEVLDGHKLFTAGMLANSNAGMPMSFLDLFQPPENVEDDCQCYRKMVFCGYDVYTHDEQVNSEDIDTVEHYDKKKENGDKEEEDEMESNPGDDKVGSDEDEEDVEQTNSNKKTGTDLAVSDNSPSLNPSLKYTLWSSGTVAEHKKDTINCNRGEKCQGYANLRNLMSSNFVKHYPSLNDDIVKFRREALLAKSLISDDYSGDTKEWLVVGLTQRTYRRAWLNLPTVMKQCNTKLNDRGVIFIEVNVEDTSSPYEQLILHRSLDVMIGVHGAQLTQAVVLPPHAHVLEILPWVPSYIRGNWVTRRDAPTPLGIIYHNTDLNHAGYSLDRSSTDLCVGVGEVGSEEEKKCFLNQRKNFIWDNRDFNVEPEVIIQYIEKLVLFMRDDEMGKLCTEVKDRLDERFVLYNVWCADEEEESTLAVSHYYAKAGPTAEGEQYGMGRRKKLKMAKDE</sequence>
<evidence type="ECO:0000313" key="2">
    <source>
        <dbReference type="EMBL" id="KAK1733964.1"/>
    </source>
</evidence>
<dbReference type="GO" id="GO:0016757">
    <property type="term" value="F:glycosyltransferase activity"/>
    <property type="evidence" value="ECO:0007669"/>
    <property type="project" value="UniProtKB-KW"/>
</dbReference>
<dbReference type="AlphaFoldDB" id="A0AAD9D5Q2"/>
<protein>
    <submittedName>
        <fullName evidence="2">Glycosyltransferase (Family 61)</fullName>
        <ecNumber evidence="2">2.4.-.-</ecNumber>
    </submittedName>
</protein>
<feature type="region of interest" description="Disordered" evidence="1">
    <location>
        <begin position="428"/>
        <end position="492"/>
    </location>
</feature>
<dbReference type="InterPro" id="IPR007657">
    <property type="entry name" value="Glycosyltransferase_61"/>
</dbReference>
<dbReference type="EMBL" id="JATAAI010000042">
    <property type="protein sequence ID" value="KAK1733964.1"/>
    <property type="molecule type" value="Genomic_DNA"/>
</dbReference>
<feature type="region of interest" description="Disordered" evidence="1">
    <location>
        <begin position="124"/>
        <end position="160"/>
    </location>
</feature>